<sequence length="163" mass="18059">MVDDIAPPGPSITLGALAMAMAATAMTEFASAKEGSAVIMATSADDNHPVEHILDGLEETFWATTGLYPQVFILAFPRAVSLSTIRTLTRNVRKLLVERTEESMPMKFEKVFEVELSDRSNRLQAEVQQVNNTKAHFLRITIKSGWDDFCTVHRLSCEGWPSS</sequence>
<dbReference type="AlphaFoldDB" id="A0A388KNP5"/>
<protein>
    <submittedName>
        <fullName evidence="1">Uncharacterized protein</fullName>
    </submittedName>
</protein>
<dbReference type="GO" id="GO:0005929">
    <property type="term" value="C:cilium"/>
    <property type="evidence" value="ECO:0007669"/>
    <property type="project" value="TreeGrafter"/>
</dbReference>
<dbReference type="InterPro" id="IPR033558">
    <property type="entry name" value="IFT25"/>
</dbReference>
<evidence type="ECO:0000313" key="2">
    <source>
        <dbReference type="Proteomes" id="UP000265515"/>
    </source>
</evidence>
<proteinExistence type="predicted"/>
<dbReference type="OMA" id="MWTRNAK"/>
<comment type="caution">
    <text evidence="1">The sequence shown here is derived from an EMBL/GenBank/DDBJ whole genome shotgun (WGS) entry which is preliminary data.</text>
</comment>
<accession>A0A388KNP5</accession>
<keyword evidence="2" id="KW-1185">Reference proteome</keyword>
<dbReference type="SUPFAM" id="SSF49785">
    <property type="entry name" value="Galactose-binding domain-like"/>
    <property type="match status" value="1"/>
</dbReference>
<dbReference type="OrthoDB" id="271080at2759"/>
<evidence type="ECO:0000313" key="1">
    <source>
        <dbReference type="EMBL" id="GBG71655.1"/>
    </source>
</evidence>
<organism evidence="1 2">
    <name type="scientific">Chara braunii</name>
    <name type="common">Braun's stonewort</name>
    <dbReference type="NCBI Taxonomy" id="69332"/>
    <lineage>
        <taxon>Eukaryota</taxon>
        <taxon>Viridiplantae</taxon>
        <taxon>Streptophyta</taxon>
        <taxon>Charophyceae</taxon>
        <taxon>Charales</taxon>
        <taxon>Characeae</taxon>
        <taxon>Chara</taxon>
    </lineage>
</organism>
<dbReference type="GO" id="GO:0042073">
    <property type="term" value="P:intraciliary transport"/>
    <property type="evidence" value="ECO:0007669"/>
    <property type="project" value="InterPro"/>
</dbReference>
<dbReference type="GO" id="GO:0030992">
    <property type="term" value="C:intraciliary transport particle B"/>
    <property type="evidence" value="ECO:0007669"/>
    <property type="project" value="InterPro"/>
</dbReference>
<dbReference type="Gramene" id="GBG71655">
    <property type="protein sequence ID" value="GBG71655"/>
    <property type="gene ID" value="CBR_g9070"/>
</dbReference>
<dbReference type="InterPro" id="IPR008979">
    <property type="entry name" value="Galactose-bd-like_sf"/>
</dbReference>
<dbReference type="PANTHER" id="PTHR33906:SF1">
    <property type="entry name" value="INTRAFLAGELLAR TRANSPORT PROTEIN 25 HOMOLOG"/>
    <property type="match status" value="1"/>
</dbReference>
<dbReference type="Gene3D" id="2.60.120.260">
    <property type="entry name" value="Galactose-binding domain-like"/>
    <property type="match status" value="1"/>
</dbReference>
<dbReference type="STRING" id="69332.A0A388KNP5"/>
<reference evidence="1 2" key="1">
    <citation type="journal article" date="2018" name="Cell">
        <title>The Chara Genome: Secondary Complexity and Implications for Plant Terrestrialization.</title>
        <authorList>
            <person name="Nishiyama T."/>
            <person name="Sakayama H."/>
            <person name="Vries J.D."/>
            <person name="Buschmann H."/>
            <person name="Saint-Marcoux D."/>
            <person name="Ullrich K.K."/>
            <person name="Haas F.B."/>
            <person name="Vanderstraeten L."/>
            <person name="Becker D."/>
            <person name="Lang D."/>
            <person name="Vosolsobe S."/>
            <person name="Rombauts S."/>
            <person name="Wilhelmsson P.K.I."/>
            <person name="Janitza P."/>
            <person name="Kern R."/>
            <person name="Heyl A."/>
            <person name="Rumpler F."/>
            <person name="Villalobos L.I.A.C."/>
            <person name="Clay J.M."/>
            <person name="Skokan R."/>
            <person name="Toyoda A."/>
            <person name="Suzuki Y."/>
            <person name="Kagoshima H."/>
            <person name="Schijlen E."/>
            <person name="Tajeshwar N."/>
            <person name="Catarino B."/>
            <person name="Hetherington A.J."/>
            <person name="Saltykova A."/>
            <person name="Bonnot C."/>
            <person name="Breuninger H."/>
            <person name="Symeonidi A."/>
            <person name="Radhakrishnan G.V."/>
            <person name="Van Nieuwerburgh F."/>
            <person name="Deforce D."/>
            <person name="Chang C."/>
            <person name="Karol K.G."/>
            <person name="Hedrich R."/>
            <person name="Ulvskov P."/>
            <person name="Glockner G."/>
            <person name="Delwiche C.F."/>
            <person name="Petrasek J."/>
            <person name="Van de Peer Y."/>
            <person name="Friml J."/>
            <person name="Beilby M."/>
            <person name="Dolan L."/>
            <person name="Kohara Y."/>
            <person name="Sugano S."/>
            <person name="Fujiyama A."/>
            <person name="Delaux P.-M."/>
            <person name="Quint M."/>
            <person name="TheiBen G."/>
            <person name="Hagemann M."/>
            <person name="Harholt J."/>
            <person name="Dunand C."/>
            <person name="Zachgo S."/>
            <person name="Langdale J."/>
            <person name="Maumus F."/>
            <person name="Straeten D.V.D."/>
            <person name="Gould S.B."/>
            <person name="Rensing S.A."/>
        </authorList>
    </citation>
    <scope>NUCLEOTIDE SEQUENCE [LARGE SCALE GENOMIC DNA]</scope>
    <source>
        <strain evidence="1 2">S276</strain>
    </source>
</reference>
<dbReference type="Proteomes" id="UP000265515">
    <property type="component" value="Unassembled WGS sequence"/>
</dbReference>
<dbReference type="EMBL" id="BFEA01000151">
    <property type="protein sequence ID" value="GBG71655.1"/>
    <property type="molecule type" value="Genomic_DNA"/>
</dbReference>
<gene>
    <name evidence="1" type="ORF">CBR_g9070</name>
</gene>
<dbReference type="PANTHER" id="PTHR33906">
    <property type="entry name" value="INTRAFLAGELLAR TRANSPORT PROTEIN 25 HOMOLOG"/>
    <property type="match status" value="1"/>
</dbReference>
<name>A0A388KNP5_CHABU</name>